<feature type="region of interest" description="Disordered" evidence="1">
    <location>
        <begin position="1"/>
        <end position="34"/>
    </location>
</feature>
<reference evidence="3 4" key="1">
    <citation type="submission" date="2024-10" db="EMBL/GenBank/DDBJ databases">
        <title>The Natural Products Discovery Center: Release of the First 8490 Sequenced Strains for Exploring Actinobacteria Biosynthetic Diversity.</title>
        <authorList>
            <person name="Kalkreuter E."/>
            <person name="Kautsar S.A."/>
            <person name="Yang D."/>
            <person name="Bader C.D."/>
            <person name="Teijaro C.N."/>
            <person name="Fluegel L."/>
            <person name="Davis C.M."/>
            <person name="Simpson J.R."/>
            <person name="Lauterbach L."/>
            <person name="Steele A.D."/>
            <person name="Gui C."/>
            <person name="Meng S."/>
            <person name="Li G."/>
            <person name="Viehrig K."/>
            <person name="Ye F."/>
            <person name="Su P."/>
            <person name="Kiefer A.F."/>
            <person name="Nichols A."/>
            <person name="Cepeda A.J."/>
            <person name="Yan W."/>
            <person name="Fan B."/>
            <person name="Jiang Y."/>
            <person name="Adhikari A."/>
            <person name="Zheng C.-J."/>
            <person name="Schuster L."/>
            <person name="Cowan T.M."/>
            <person name="Smanski M.J."/>
            <person name="Chevrette M.G."/>
            <person name="De Carvalho L.P.S."/>
            <person name="Shen B."/>
        </authorList>
    </citation>
    <scope>NUCLEOTIDE SEQUENCE [LARGE SCALE GENOMIC DNA]</scope>
    <source>
        <strain evidence="3 4">NPDC019275</strain>
    </source>
</reference>
<dbReference type="Proteomes" id="UP001611415">
    <property type="component" value="Unassembled WGS sequence"/>
</dbReference>
<organism evidence="3 4">
    <name type="scientific">Nocardia xishanensis</name>
    <dbReference type="NCBI Taxonomy" id="238964"/>
    <lineage>
        <taxon>Bacteria</taxon>
        <taxon>Bacillati</taxon>
        <taxon>Actinomycetota</taxon>
        <taxon>Actinomycetes</taxon>
        <taxon>Mycobacteriales</taxon>
        <taxon>Nocardiaceae</taxon>
        <taxon>Nocardia</taxon>
    </lineage>
</organism>
<accession>A0ABW7X7P1</accession>
<evidence type="ECO:0000313" key="3">
    <source>
        <dbReference type="EMBL" id="MFI2477115.1"/>
    </source>
</evidence>
<protein>
    <submittedName>
        <fullName evidence="3">Uncharacterized protein</fullName>
    </submittedName>
</protein>
<name>A0ABW7X7P1_9NOCA</name>
<keyword evidence="2" id="KW-0812">Transmembrane</keyword>
<keyword evidence="2" id="KW-0472">Membrane</keyword>
<keyword evidence="2" id="KW-1133">Transmembrane helix</keyword>
<evidence type="ECO:0000256" key="2">
    <source>
        <dbReference type="SAM" id="Phobius"/>
    </source>
</evidence>
<dbReference type="EMBL" id="JBIRYO010000021">
    <property type="protein sequence ID" value="MFI2477115.1"/>
    <property type="molecule type" value="Genomic_DNA"/>
</dbReference>
<keyword evidence="4" id="KW-1185">Reference proteome</keyword>
<gene>
    <name evidence="3" type="ORF">ACH49W_27375</name>
</gene>
<proteinExistence type="predicted"/>
<feature type="transmembrane region" description="Helical" evidence="2">
    <location>
        <begin position="78"/>
        <end position="99"/>
    </location>
</feature>
<dbReference type="RefSeq" id="WP_357401950.1">
    <property type="nucleotide sequence ID" value="NZ_JBEYCD010000003.1"/>
</dbReference>
<evidence type="ECO:0000256" key="1">
    <source>
        <dbReference type="SAM" id="MobiDB-lite"/>
    </source>
</evidence>
<evidence type="ECO:0000313" key="4">
    <source>
        <dbReference type="Proteomes" id="UP001611415"/>
    </source>
</evidence>
<sequence>MTTSASLPNPFETARTGMPASSRPSLRTVPDTARSTRSLDEQLAPLRIPALVLGTLLICLGVAALLPMRAWVHDYGGWLVIVAYLQYMAMASALEIWGLRMIRTGHRGK</sequence>
<comment type="caution">
    <text evidence="3">The sequence shown here is derived from an EMBL/GenBank/DDBJ whole genome shotgun (WGS) entry which is preliminary data.</text>
</comment>
<feature type="transmembrane region" description="Helical" evidence="2">
    <location>
        <begin position="44"/>
        <end position="66"/>
    </location>
</feature>